<accession>A0A5R8Y4C8</accession>
<gene>
    <name evidence="1" type="ORF">FDK22_01105</name>
</gene>
<dbReference type="PROSITE" id="PS51257">
    <property type="entry name" value="PROKAR_LIPOPROTEIN"/>
    <property type="match status" value="1"/>
</dbReference>
<evidence type="ECO:0000313" key="2">
    <source>
        <dbReference type="Proteomes" id="UP000308901"/>
    </source>
</evidence>
<dbReference type="Proteomes" id="UP000308901">
    <property type="component" value="Unassembled WGS sequence"/>
</dbReference>
<sequence>MKNIILILVAFFVFIGCAPKEVVIDKKPVQTKKEEFVLIQNESNQNSMYQRVKENTIIEDNGINKIAILYPSRIVGKYAKSTISTISAFLIYNDKPFVIETFDTYDENPENILEQLNFLKEGGFSKVIAMFTSNGFNTLNLDSDSSFANFYFPLINKSEVKTQKSNFIFGGISYEEQLQVLETLSSNRNTMFYVKSYLGNKLKESYEQIFSNPGIIKEIERANNRYKYIMEDERIVGNTIIVNTPIVKTSIILSQLTAFEVNPIKVLSTQLNYNPLLIKLTQERDRENFFVVSSIENVDSFLEEYTKLLGGDVTYNWVDYSSLVGANYLLYSQNKQEEKSNSFIIMEEKNENDKELKKEIIKTKVIENQADYKSTLYGTTPYGFSKMELN</sequence>
<dbReference type="RefSeq" id="WP_138150930.1">
    <property type="nucleotide sequence ID" value="NZ_VANU01000001.1"/>
</dbReference>
<dbReference type="EMBL" id="VANU01000001">
    <property type="protein sequence ID" value="TLP40640.1"/>
    <property type="molecule type" value="Genomic_DNA"/>
</dbReference>
<keyword evidence="2" id="KW-1185">Reference proteome</keyword>
<dbReference type="OrthoDB" id="5337863at2"/>
<evidence type="ECO:0000313" key="1">
    <source>
        <dbReference type="EMBL" id="TLP40640.1"/>
    </source>
</evidence>
<comment type="caution">
    <text evidence="1">The sequence shown here is derived from an EMBL/GenBank/DDBJ whole genome shotgun (WGS) entry which is preliminary data.</text>
</comment>
<protein>
    <submittedName>
        <fullName evidence="1">Uncharacterized protein</fullName>
    </submittedName>
</protein>
<dbReference type="AlphaFoldDB" id="A0A5R8Y4C8"/>
<reference evidence="1 2" key="1">
    <citation type="submission" date="2019-05" db="EMBL/GenBank/DDBJ databases">
        <title>Arcobacter sp. nov., isolated from sea sediment.</title>
        <authorList>
            <person name="Kim W."/>
        </authorList>
    </citation>
    <scope>NUCLEOTIDE SEQUENCE [LARGE SCALE GENOMIC DNA]</scope>
    <source>
        <strain evidence="1 2">CAU 1517</strain>
    </source>
</reference>
<name>A0A5R8Y4C8_9BACT</name>
<organism evidence="1 2">
    <name type="scientific">Arcobacter arenosus</name>
    <dbReference type="NCBI Taxonomy" id="2576037"/>
    <lineage>
        <taxon>Bacteria</taxon>
        <taxon>Pseudomonadati</taxon>
        <taxon>Campylobacterota</taxon>
        <taxon>Epsilonproteobacteria</taxon>
        <taxon>Campylobacterales</taxon>
        <taxon>Arcobacteraceae</taxon>
        <taxon>Arcobacter</taxon>
    </lineage>
</organism>
<proteinExistence type="predicted"/>